<evidence type="ECO:0000313" key="1">
    <source>
        <dbReference type="EMBL" id="AZQ64415.1"/>
    </source>
</evidence>
<dbReference type="Proteomes" id="UP000267268">
    <property type="component" value="Chromosome 1"/>
</dbReference>
<dbReference type="OrthoDB" id="979513at2"/>
<dbReference type="AlphaFoldDB" id="A0A3S9P875"/>
<proteinExistence type="predicted"/>
<organism evidence="1 2">
    <name type="scientific">Flammeovirga pectinis</name>
    <dbReference type="NCBI Taxonomy" id="2494373"/>
    <lineage>
        <taxon>Bacteria</taxon>
        <taxon>Pseudomonadati</taxon>
        <taxon>Bacteroidota</taxon>
        <taxon>Cytophagia</taxon>
        <taxon>Cytophagales</taxon>
        <taxon>Flammeovirgaceae</taxon>
        <taxon>Flammeovirga</taxon>
    </lineage>
</organism>
<protein>
    <submittedName>
        <fullName evidence="1">Uncharacterized protein</fullName>
    </submittedName>
</protein>
<dbReference type="EMBL" id="CP034562">
    <property type="protein sequence ID" value="AZQ64415.1"/>
    <property type="molecule type" value="Genomic_DNA"/>
</dbReference>
<dbReference type="RefSeq" id="WP_126618081.1">
    <property type="nucleotide sequence ID" value="NZ_CP034562.1"/>
</dbReference>
<reference evidence="1 2" key="1">
    <citation type="submission" date="2018-12" db="EMBL/GenBank/DDBJ databases">
        <title>Flammeovirga pectinis sp. nov., isolated from the gut of the Korean scallop, Patinopecten yessoensis.</title>
        <authorList>
            <person name="Bae J.-W."/>
            <person name="Jeong Y.-S."/>
            <person name="Kang W."/>
        </authorList>
    </citation>
    <scope>NUCLEOTIDE SEQUENCE [LARGE SCALE GENOMIC DNA]</scope>
    <source>
        <strain evidence="1 2">L12M1</strain>
    </source>
</reference>
<gene>
    <name evidence="1" type="ORF">EI427_20020</name>
</gene>
<evidence type="ECO:0000313" key="2">
    <source>
        <dbReference type="Proteomes" id="UP000267268"/>
    </source>
</evidence>
<dbReference type="KEGG" id="fll:EI427_20020"/>
<sequence length="143" mass="17275">MKNIITLLTFTILPFFGFSQNAIDVNFEKYWDSFSEYTIPDIDIIEQQQKEKFEITKFRNKIRDSIKNELIEVYQLSNDIHTNFVIIEDHLQIEFEALGIPYISYESINTNVINKEHWIDHHTRKIVEHKMARVEQELKEFYD</sequence>
<name>A0A3S9P875_9BACT</name>
<accession>A0A3S9P875</accession>
<keyword evidence="2" id="KW-1185">Reference proteome</keyword>